<dbReference type="Proteomes" id="UP001583172">
    <property type="component" value="Unassembled WGS sequence"/>
</dbReference>
<evidence type="ECO:0000313" key="2">
    <source>
        <dbReference type="EMBL" id="KAL1838074.1"/>
    </source>
</evidence>
<gene>
    <name evidence="2" type="ORF">VTJ49DRAFT_3094</name>
</gene>
<feature type="region of interest" description="Disordered" evidence="1">
    <location>
        <begin position="632"/>
        <end position="700"/>
    </location>
</feature>
<feature type="region of interest" description="Disordered" evidence="1">
    <location>
        <begin position="372"/>
        <end position="481"/>
    </location>
</feature>
<comment type="caution">
    <text evidence="2">The sequence shown here is derived from an EMBL/GenBank/DDBJ whole genome shotgun (WGS) entry which is preliminary data.</text>
</comment>
<evidence type="ECO:0000313" key="3">
    <source>
        <dbReference type="Proteomes" id="UP001583172"/>
    </source>
</evidence>
<dbReference type="EMBL" id="JAZGSY010000240">
    <property type="protein sequence ID" value="KAL1838074.1"/>
    <property type="molecule type" value="Genomic_DNA"/>
</dbReference>
<feature type="region of interest" description="Disordered" evidence="1">
    <location>
        <begin position="565"/>
        <end position="601"/>
    </location>
</feature>
<sequence length="700" mass="78277">MRPVDELDDVPTRVSRVESGPLDDPDVAKHVPLFSPRLGPQAWMYSSSEKTPETQTTTPATLASVEWETETLLDKHGAGMDVNHSTDKALYPCPFRKRNPVRFNVRDHEACARAPFGSIPALIHHIITHHRRQASTHQCRRCKTRFASETALETHLMLPRDQICDAEPSPHDDPEDGIPEGIFRLLVAKEDALQDWWTWESIWQLVFSDDLEVPDPGMHPSYQPSTTHRQLPEETSRDYAQKAYHAADFQPVVELDEVEQAFDDEQDALKDSLREKLRLLIPSAGDDDYLRFLAGQIELVFETHRANVMKQCRSRVCGTGAGPGNETPTFGLGLGLVLDAESLDQQRNQPSKASGKPNRRSRRSTLLQALHYRTPTAPDLLANSSFDSRRSPMTPLLRHSVINPKRLSRDVSRSSLLASRQTSASPGTAANPGHPNLPIPVRLPGATRLTPNKVHRHSSAASSNTDQHQNQQQQTSRELRDSGISMSCAICEAEGPGEGCICRTKMAEALSNEPEEDRGDVTQEEGTAGSISRGREGNRRADYQRFSSSSLASLTRLERQQEELHIDTSFSPREPHRRHTNPPTQNHNYNQPGPNPTRVSDPLSLTVLHLLDSHSKDEDRDKQREFSNSITTFANRSPQLQLHSPLSDDPTSPTVSHRPQSQTGSGSGRFSPESFAQRVLRGQQQLKGREEQQEELFMGV</sequence>
<keyword evidence="3" id="KW-1185">Reference proteome</keyword>
<feature type="region of interest" description="Disordered" evidence="1">
    <location>
        <begin position="510"/>
        <end position="544"/>
    </location>
</feature>
<organism evidence="2 3">
    <name type="scientific">Humicola insolens</name>
    <name type="common">Soft-rot fungus</name>
    <dbReference type="NCBI Taxonomy" id="85995"/>
    <lineage>
        <taxon>Eukaryota</taxon>
        <taxon>Fungi</taxon>
        <taxon>Dikarya</taxon>
        <taxon>Ascomycota</taxon>
        <taxon>Pezizomycotina</taxon>
        <taxon>Sordariomycetes</taxon>
        <taxon>Sordariomycetidae</taxon>
        <taxon>Sordariales</taxon>
        <taxon>Chaetomiaceae</taxon>
        <taxon>Mycothermus</taxon>
    </lineage>
</organism>
<feature type="region of interest" description="Disordered" evidence="1">
    <location>
        <begin position="1"/>
        <end position="29"/>
    </location>
</feature>
<accession>A0ABR3V8C7</accession>
<feature type="compositionally biased region" description="Polar residues" evidence="1">
    <location>
        <begin position="581"/>
        <end position="592"/>
    </location>
</feature>
<feature type="compositionally biased region" description="Polar residues" evidence="1">
    <location>
        <begin position="632"/>
        <end position="664"/>
    </location>
</feature>
<feature type="compositionally biased region" description="Basic and acidic residues" evidence="1">
    <location>
        <begin position="533"/>
        <end position="543"/>
    </location>
</feature>
<proteinExistence type="predicted"/>
<evidence type="ECO:0000256" key="1">
    <source>
        <dbReference type="SAM" id="MobiDB-lite"/>
    </source>
</evidence>
<evidence type="ECO:0008006" key="4">
    <source>
        <dbReference type="Google" id="ProtNLM"/>
    </source>
</evidence>
<dbReference type="PANTHER" id="PTHR38166">
    <property type="entry name" value="C2H2-TYPE DOMAIN-CONTAINING PROTEIN-RELATED"/>
    <property type="match status" value="1"/>
</dbReference>
<dbReference type="PANTHER" id="PTHR38166:SF1">
    <property type="entry name" value="C2H2-TYPE DOMAIN-CONTAINING PROTEIN"/>
    <property type="match status" value="1"/>
</dbReference>
<name>A0ABR3V8C7_HUMIN</name>
<reference evidence="2 3" key="1">
    <citation type="journal article" date="2024" name="Commun. Biol.">
        <title>Comparative genomic analysis of thermophilic fungi reveals convergent evolutionary adaptations and gene losses.</title>
        <authorList>
            <person name="Steindorff A.S."/>
            <person name="Aguilar-Pontes M.V."/>
            <person name="Robinson A.J."/>
            <person name="Andreopoulos B."/>
            <person name="LaButti K."/>
            <person name="Kuo A."/>
            <person name="Mondo S."/>
            <person name="Riley R."/>
            <person name="Otillar R."/>
            <person name="Haridas S."/>
            <person name="Lipzen A."/>
            <person name="Grimwood J."/>
            <person name="Schmutz J."/>
            <person name="Clum A."/>
            <person name="Reid I.D."/>
            <person name="Moisan M.C."/>
            <person name="Butler G."/>
            <person name="Nguyen T.T.M."/>
            <person name="Dewar K."/>
            <person name="Conant G."/>
            <person name="Drula E."/>
            <person name="Henrissat B."/>
            <person name="Hansel C."/>
            <person name="Singer S."/>
            <person name="Hutchinson M.I."/>
            <person name="de Vries R.P."/>
            <person name="Natvig D.O."/>
            <person name="Powell A.J."/>
            <person name="Tsang A."/>
            <person name="Grigoriev I.V."/>
        </authorList>
    </citation>
    <scope>NUCLEOTIDE SEQUENCE [LARGE SCALE GENOMIC DNA]</scope>
    <source>
        <strain evidence="2 3">CBS 620.91</strain>
    </source>
</reference>
<protein>
    <recommendedName>
        <fullName evidence="4">C2H2-type domain-containing protein</fullName>
    </recommendedName>
</protein>